<reference evidence="2 3" key="1">
    <citation type="submission" date="2018-05" db="EMBL/GenBank/DDBJ databases">
        <title>Genomic Encyclopedia of Type Strains, Phase IV (KMG-IV): sequencing the most valuable type-strain genomes for metagenomic binning, comparative biology and taxonomic classification.</title>
        <authorList>
            <person name="Goeker M."/>
        </authorList>
    </citation>
    <scope>NUCLEOTIDE SEQUENCE [LARGE SCALE GENOMIC DNA]</scope>
    <source>
        <strain evidence="2 3">DSM 3183</strain>
    </source>
</reference>
<feature type="transmembrane region" description="Helical" evidence="1">
    <location>
        <begin position="29"/>
        <end position="52"/>
    </location>
</feature>
<gene>
    <name evidence="2" type="ORF">C7451_1132</name>
</gene>
<protein>
    <submittedName>
        <fullName evidence="2">Uncharacterized protein</fullName>
    </submittedName>
</protein>
<feature type="transmembrane region" description="Helical" evidence="1">
    <location>
        <begin position="58"/>
        <end position="75"/>
    </location>
</feature>
<dbReference type="EMBL" id="QJJM01000013">
    <property type="protein sequence ID" value="PXW71257.1"/>
    <property type="molecule type" value="Genomic_DNA"/>
</dbReference>
<keyword evidence="3" id="KW-1185">Reference proteome</keyword>
<sequence length="94" mass="9856">MAISSFDFCATAALTESIPIMLHHFKATLVVAGLFGLVALPFVGVMLILLAVGASSGLVIGLGFMTLLASCAIAVSQRGQTFLGDNMRRATQRR</sequence>
<organism evidence="2 3">
    <name type="scientific">Blastomonas natatoria</name>
    <dbReference type="NCBI Taxonomy" id="34015"/>
    <lineage>
        <taxon>Bacteria</taxon>
        <taxon>Pseudomonadati</taxon>
        <taxon>Pseudomonadota</taxon>
        <taxon>Alphaproteobacteria</taxon>
        <taxon>Sphingomonadales</taxon>
        <taxon>Sphingomonadaceae</taxon>
        <taxon>Blastomonas</taxon>
    </lineage>
</organism>
<dbReference type="AlphaFoldDB" id="A0A2V3UTN5"/>
<keyword evidence="1" id="KW-0812">Transmembrane</keyword>
<evidence type="ECO:0000256" key="1">
    <source>
        <dbReference type="SAM" id="Phobius"/>
    </source>
</evidence>
<proteinExistence type="predicted"/>
<evidence type="ECO:0000313" key="3">
    <source>
        <dbReference type="Proteomes" id="UP000248014"/>
    </source>
</evidence>
<dbReference type="Proteomes" id="UP000248014">
    <property type="component" value="Unassembled WGS sequence"/>
</dbReference>
<keyword evidence="1" id="KW-1133">Transmembrane helix</keyword>
<evidence type="ECO:0000313" key="2">
    <source>
        <dbReference type="EMBL" id="PXW71257.1"/>
    </source>
</evidence>
<comment type="caution">
    <text evidence="2">The sequence shown here is derived from an EMBL/GenBank/DDBJ whole genome shotgun (WGS) entry which is preliminary data.</text>
</comment>
<keyword evidence="1" id="KW-0472">Membrane</keyword>
<name>A0A2V3UTN5_9SPHN</name>
<accession>A0A2V3UTN5</accession>